<feature type="transmembrane region" description="Helical" evidence="2">
    <location>
        <begin position="102"/>
        <end position="122"/>
    </location>
</feature>
<protein>
    <recommendedName>
        <fullName evidence="3">HPP transmembrane region domain-containing protein</fullName>
    </recommendedName>
</protein>
<sequence length="172" mass="16951">MVEGAGRLGGRGAAERGGSSGAWSRAIGVFVLTLLILQGLVLASWIVGLALMLPSWASSTALIVGCRDVPAARPRAAALGHVICGAVGVAAVLVAGPAAHPWALWLAAPAVAVSAALMWALGCYHPPAAANAAIPLFTAASMPVYAGAVALGAALLLLAALAFDRADRAASA</sequence>
<evidence type="ECO:0000259" key="3">
    <source>
        <dbReference type="Pfam" id="PF04982"/>
    </source>
</evidence>
<dbReference type="PANTHER" id="PTHR33741">
    <property type="entry name" value="TRANSMEMBRANE PROTEIN DDB_G0269096-RELATED"/>
    <property type="match status" value="1"/>
</dbReference>
<dbReference type="Proteomes" id="UP000058012">
    <property type="component" value="Unassembled WGS sequence"/>
</dbReference>
<dbReference type="InterPro" id="IPR058581">
    <property type="entry name" value="TM_HPP"/>
</dbReference>
<dbReference type="STRING" id="1117702.AQZ52_16305"/>
<dbReference type="PANTHER" id="PTHR33741:SF5">
    <property type="entry name" value="TRANSMEMBRANE PROTEIN DDB_G0269096-RELATED"/>
    <property type="match status" value="1"/>
</dbReference>
<keyword evidence="5" id="KW-1185">Reference proteome</keyword>
<organism evidence="4 5">
    <name type="scientific">Novosphingobium fuchskuhlense</name>
    <dbReference type="NCBI Taxonomy" id="1117702"/>
    <lineage>
        <taxon>Bacteria</taxon>
        <taxon>Pseudomonadati</taxon>
        <taxon>Pseudomonadota</taxon>
        <taxon>Alphaproteobacteria</taxon>
        <taxon>Sphingomonadales</taxon>
        <taxon>Sphingomonadaceae</taxon>
        <taxon>Novosphingobium</taxon>
    </lineage>
</organism>
<feature type="compositionally biased region" description="Gly residues" evidence="1">
    <location>
        <begin position="1"/>
        <end position="12"/>
    </location>
</feature>
<dbReference type="Pfam" id="PF04982">
    <property type="entry name" value="TM_HPP"/>
    <property type="match status" value="1"/>
</dbReference>
<gene>
    <name evidence="4" type="ORF">AQZ52_16305</name>
</gene>
<comment type="caution">
    <text evidence="4">The sequence shown here is derived from an EMBL/GenBank/DDBJ whole genome shotgun (WGS) entry which is preliminary data.</text>
</comment>
<dbReference type="AlphaFoldDB" id="A0A117UT70"/>
<evidence type="ECO:0000256" key="2">
    <source>
        <dbReference type="SAM" id="Phobius"/>
    </source>
</evidence>
<feature type="transmembrane region" description="Helical" evidence="2">
    <location>
        <begin position="26"/>
        <end position="56"/>
    </location>
</feature>
<dbReference type="EMBL" id="LLZS01000009">
    <property type="protein sequence ID" value="KUR70392.1"/>
    <property type="molecule type" value="Genomic_DNA"/>
</dbReference>
<evidence type="ECO:0000256" key="1">
    <source>
        <dbReference type="SAM" id="MobiDB-lite"/>
    </source>
</evidence>
<feature type="transmembrane region" description="Helical" evidence="2">
    <location>
        <begin position="76"/>
        <end position="95"/>
    </location>
</feature>
<feature type="transmembrane region" description="Helical" evidence="2">
    <location>
        <begin position="142"/>
        <end position="163"/>
    </location>
</feature>
<feature type="region of interest" description="Disordered" evidence="1">
    <location>
        <begin position="1"/>
        <end position="20"/>
    </location>
</feature>
<evidence type="ECO:0000313" key="4">
    <source>
        <dbReference type="EMBL" id="KUR70392.1"/>
    </source>
</evidence>
<dbReference type="InterPro" id="IPR007065">
    <property type="entry name" value="HPP"/>
</dbReference>
<reference evidence="4 5" key="1">
    <citation type="submission" date="2015-10" db="EMBL/GenBank/DDBJ databases">
        <title>Draft genome sequence of Novosphingobium fuchskuhlense DSM 25065 isolated from a surface water sample of the southwest basin of Lake Grosse Fuchskuhle.</title>
        <authorList>
            <person name="Ruckert C."/>
            <person name="Winkler A."/>
            <person name="Glaeser J."/>
            <person name="Grossart H.-P."/>
            <person name="Kalinowski J."/>
            <person name="Glaeser S."/>
        </authorList>
    </citation>
    <scope>NUCLEOTIDE SEQUENCE [LARGE SCALE GENOMIC DNA]</scope>
    <source>
        <strain evidence="4 5">FNE08-7</strain>
    </source>
</reference>
<keyword evidence="2" id="KW-0812">Transmembrane</keyword>
<name>A0A117UT70_9SPHN</name>
<keyword evidence="2" id="KW-0472">Membrane</keyword>
<accession>A0A117UT70</accession>
<feature type="domain" description="HPP transmembrane region" evidence="3">
    <location>
        <begin position="23"/>
        <end position="167"/>
    </location>
</feature>
<proteinExistence type="predicted"/>
<evidence type="ECO:0000313" key="5">
    <source>
        <dbReference type="Proteomes" id="UP000058012"/>
    </source>
</evidence>
<dbReference type="RefSeq" id="WP_067913390.1">
    <property type="nucleotide sequence ID" value="NZ_KQ954246.1"/>
</dbReference>
<keyword evidence="2" id="KW-1133">Transmembrane helix</keyword>